<evidence type="ECO:0000313" key="2">
    <source>
        <dbReference type="Proteomes" id="UP001550628"/>
    </source>
</evidence>
<proteinExistence type="predicted"/>
<sequence length="81" mass="9213">MTPEEVHEITFARAPFGRRGYREQDVDELLDLVAAALQNRVPLTGEILNRGFRAPSGVFGRGYHPDQVDAFVERVRREFGL</sequence>
<evidence type="ECO:0000313" key="1">
    <source>
        <dbReference type="EMBL" id="MEU1950269.1"/>
    </source>
</evidence>
<dbReference type="NCBIfam" id="TIGR03544">
    <property type="entry name" value="DivI1A_domain"/>
    <property type="match status" value="2"/>
</dbReference>
<dbReference type="RefSeq" id="WP_356954736.1">
    <property type="nucleotide sequence ID" value="NZ_JBEYBD010000002.1"/>
</dbReference>
<dbReference type="Gene3D" id="6.10.250.660">
    <property type="match status" value="2"/>
</dbReference>
<reference evidence="1 2" key="1">
    <citation type="submission" date="2024-06" db="EMBL/GenBank/DDBJ databases">
        <title>The Natural Products Discovery Center: Release of the First 8490 Sequenced Strains for Exploring Actinobacteria Biosynthetic Diversity.</title>
        <authorList>
            <person name="Kalkreuter E."/>
            <person name="Kautsar S.A."/>
            <person name="Yang D."/>
            <person name="Bader C.D."/>
            <person name="Teijaro C.N."/>
            <person name="Fluegel L."/>
            <person name="Davis C.M."/>
            <person name="Simpson J.R."/>
            <person name="Lauterbach L."/>
            <person name="Steele A.D."/>
            <person name="Gui C."/>
            <person name="Meng S."/>
            <person name="Li G."/>
            <person name="Viehrig K."/>
            <person name="Ye F."/>
            <person name="Su P."/>
            <person name="Kiefer A.F."/>
            <person name="Nichols A."/>
            <person name="Cepeda A.J."/>
            <person name="Yan W."/>
            <person name="Fan B."/>
            <person name="Jiang Y."/>
            <person name="Adhikari A."/>
            <person name="Zheng C.-J."/>
            <person name="Schuster L."/>
            <person name="Cowan T.M."/>
            <person name="Smanski M.J."/>
            <person name="Chevrette M.G."/>
            <person name="De Carvalho L.P.S."/>
            <person name="Shen B."/>
        </authorList>
    </citation>
    <scope>NUCLEOTIDE SEQUENCE [LARGE SCALE GENOMIC DNA]</scope>
    <source>
        <strain evidence="1 2">NPDC019708</strain>
    </source>
</reference>
<gene>
    <name evidence="1" type="ORF">ABZ510_00285</name>
</gene>
<organism evidence="1 2">
    <name type="scientific">Nocardia rhamnosiphila</name>
    <dbReference type="NCBI Taxonomy" id="426716"/>
    <lineage>
        <taxon>Bacteria</taxon>
        <taxon>Bacillati</taxon>
        <taxon>Actinomycetota</taxon>
        <taxon>Actinomycetes</taxon>
        <taxon>Mycobacteriales</taxon>
        <taxon>Nocardiaceae</taxon>
        <taxon>Nocardia</taxon>
    </lineage>
</organism>
<keyword evidence="2" id="KW-1185">Reference proteome</keyword>
<accession>A0ABV2WHD2</accession>
<protein>
    <submittedName>
        <fullName evidence="1">DivIVA domain-containing protein</fullName>
    </submittedName>
</protein>
<comment type="caution">
    <text evidence="1">The sequence shown here is derived from an EMBL/GenBank/DDBJ whole genome shotgun (WGS) entry which is preliminary data.</text>
</comment>
<dbReference type="InterPro" id="IPR019933">
    <property type="entry name" value="DivIVA_domain"/>
</dbReference>
<name>A0ABV2WHD2_9NOCA</name>
<dbReference type="EMBL" id="JBEYBF010000001">
    <property type="protein sequence ID" value="MEU1950269.1"/>
    <property type="molecule type" value="Genomic_DNA"/>
</dbReference>
<dbReference type="Proteomes" id="UP001550628">
    <property type="component" value="Unassembled WGS sequence"/>
</dbReference>